<accession>A0A5B9DUW4</accession>
<evidence type="ECO:0000256" key="3">
    <source>
        <dbReference type="ARBA" id="ARBA00022989"/>
    </source>
</evidence>
<sequence length="347" mass="36998">MYVAPRPREEDDPNFAIRLSIIPVVGLALGIVLQSPMAMIYPTLMYSLMAGQRKALNVGRALGGPLAFIVMLWLMSWVVSLTINLPLVMVAVMTLIFFAGFYMIGKTGKPAGMLVIVSALMMSILGTGSYMAMTVLRDEMSKAALASTVITPLLYLLIPPGTREKAVDVYAPFHEDQLALRAAIRAGVLLLFSLWLYAVIDTTNLMLAVSAVFVLTFPTSETIFAEARERSLSTVMGGIAALAVLAVLTFIAQLPVLLVLAFLATLFFSQKMITGRHPAMVYQYAASAMISMVGGALATQEPGYAFLTRAVLTIAGAIGAAFLTSLLEALLLKPAPAAVDAAPEAIS</sequence>
<dbReference type="AlphaFoldDB" id="A0A5B9DUW4"/>
<dbReference type="KEGG" id="yti:FNA67_19645"/>
<protein>
    <submittedName>
        <fullName evidence="6">FUSC family protein</fullName>
    </submittedName>
</protein>
<evidence type="ECO:0000256" key="2">
    <source>
        <dbReference type="ARBA" id="ARBA00022692"/>
    </source>
</evidence>
<keyword evidence="2" id="KW-0812">Transmembrane</keyword>
<dbReference type="Pfam" id="PF13515">
    <property type="entry name" value="FUSC_2"/>
    <property type="match status" value="1"/>
</dbReference>
<evidence type="ECO:0000256" key="4">
    <source>
        <dbReference type="ARBA" id="ARBA00023136"/>
    </source>
</evidence>
<dbReference type="Proteomes" id="UP000321062">
    <property type="component" value="Chromosome"/>
</dbReference>
<organism evidence="6 7">
    <name type="scientific">Paradevosia tibetensis</name>
    <dbReference type="NCBI Taxonomy" id="1447062"/>
    <lineage>
        <taxon>Bacteria</taxon>
        <taxon>Pseudomonadati</taxon>
        <taxon>Pseudomonadota</taxon>
        <taxon>Alphaproteobacteria</taxon>
        <taxon>Hyphomicrobiales</taxon>
        <taxon>Devosiaceae</taxon>
        <taxon>Paradevosia</taxon>
    </lineage>
</organism>
<comment type="subcellular location">
    <subcellularLocation>
        <location evidence="1">Membrane</location>
        <topology evidence="1">Multi-pass membrane protein</topology>
    </subcellularLocation>
</comment>
<dbReference type="EMBL" id="CP041690">
    <property type="protein sequence ID" value="QEE22238.1"/>
    <property type="molecule type" value="Genomic_DNA"/>
</dbReference>
<keyword evidence="3" id="KW-1133">Transmembrane helix</keyword>
<keyword evidence="7" id="KW-1185">Reference proteome</keyword>
<dbReference type="GO" id="GO:0016020">
    <property type="term" value="C:membrane"/>
    <property type="evidence" value="ECO:0007669"/>
    <property type="project" value="UniProtKB-SubCell"/>
</dbReference>
<evidence type="ECO:0000313" key="7">
    <source>
        <dbReference type="Proteomes" id="UP000321062"/>
    </source>
</evidence>
<evidence type="ECO:0000259" key="5">
    <source>
        <dbReference type="Pfam" id="PF13515"/>
    </source>
</evidence>
<gene>
    <name evidence="6" type="ORF">FNA67_19645</name>
</gene>
<dbReference type="RefSeq" id="WP_147657780.1">
    <property type="nucleotide sequence ID" value="NZ_BMFM01000001.1"/>
</dbReference>
<feature type="domain" description="Integral membrane bound transporter" evidence="5">
    <location>
        <begin position="194"/>
        <end position="321"/>
    </location>
</feature>
<proteinExistence type="predicted"/>
<evidence type="ECO:0000256" key="1">
    <source>
        <dbReference type="ARBA" id="ARBA00004141"/>
    </source>
</evidence>
<dbReference type="OrthoDB" id="7838578at2"/>
<name>A0A5B9DUW4_9HYPH</name>
<dbReference type="InterPro" id="IPR049453">
    <property type="entry name" value="Memb_transporter_dom"/>
</dbReference>
<keyword evidence="4" id="KW-0472">Membrane</keyword>
<reference evidence="6 7" key="1">
    <citation type="journal article" date="2015" name="Int. J. Syst. Evol. Microbiol.">
        <title>Youhaiella tibetensis gen. nov., sp. nov., isolated from subsurface sediment.</title>
        <authorList>
            <person name="Wang Y.X."/>
            <person name="Huang F.Q."/>
            <person name="Nogi Y."/>
            <person name="Pang S.J."/>
            <person name="Wang P.K."/>
            <person name="Lv J."/>
        </authorList>
    </citation>
    <scope>NUCLEOTIDE SEQUENCE [LARGE SCALE GENOMIC DNA]</scope>
    <source>
        <strain evidence="7">fig4</strain>
    </source>
</reference>
<evidence type="ECO:0000313" key="6">
    <source>
        <dbReference type="EMBL" id="QEE22238.1"/>
    </source>
</evidence>